<reference evidence="1" key="1">
    <citation type="journal article" date="2015" name="Nature">
        <title>Complex archaea that bridge the gap between prokaryotes and eukaryotes.</title>
        <authorList>
            <person name="Spang A."/>
            <person name="Saw J.H."/>
            <person name="Jorgensen S.L."/>
            <person name="Zaremba-Niedzwiedzka K."/>
            <person name="Martijn J."/>
            <person name="Lind A.E."/>
            <person name="van Eijk R."/>
            <person name="Schleper C."/>
            <person name="Guy L."/>
            <person name="Ettema T.J."/>
        </authorList>
    </citation>
    <scope>NUCLEOTIDE SEQUENCE</scope>
</reference>
<accession>A0A0F9DXI6</accession>
<dbReference type="EMBL" id="LAZR01027211">
    <property type="protein sequence ID" value="KKL66414.1"/>
    <property type="molecule type" value="Genomic_DNA"/>
</dbReference>
<proteinExistence type="predicted"/>
<gene>
    <name evidence="1" type="ORF">LCGC14_2145210</name>
</gene>
<dbReference type="AlphaFoldDB" id="A0A0F9DXI6"/>
<comment type="caution">
    <text evidence="1">The sequence shown here is derived from an EMBL/GenBank/DDBJ whole genome shotgun (WGS) entry which is preliminary data.</text>
</comment>
<organism evidence="1">
    <name type="scientific">marine sediment metagenome</name>
    <dbReference type="NCBI Taxonomy" id="412755"/>
    <lineage>
        <taxon>unclassified sequences</taxon>
        <taxon>metagenomes</taxon>
        <taxon>ecological metagenomes</taxon>
    </lineage>
</organism>
<sequence length="391" mass="42022">MPHKDELLDPEGTRAPEEGGLGVITITPMQEEEARPVIVTGPMGEMWTVPKGGSVRDTMTEIEDFYNANPKKLGEFYRQKQIQGLMGEDGNIINPGLLPSPETRRAYLGAQASFAVKPGGLDDLGVRFGLGRADLATEKLVILHQNYPDAEIELVRDLDGSPLIVIRMPGQALGVEVESPDFGPGDIAQLSSGIFSEDVALEILIFMATKQTGVKAAMMKAFAAGAAGEGIKSLVERARGRELSDLGSIVERMVFTGVAGAVGTGIFDRAARTRNLVRGAVSKRGIVTIGPEAKKGQIASAELGLRQPLAGDLHPKWRNLERQSAATNRKLESDVNDRLGEAYDKLAADARAMGDVGSLSDAELRSILAKQPGFFKESEEPRKQMVFMGRA</sequence>
<evidence type="ECO:0000313" key="1">
    <source>
        <dbReference type="EMBL" id="KKL66414.1"/>
    </source>
</evidence>
<name>A0A0F9DXI6_9ZZZZ</name>
<protein>
    <submittedName>
        <fullName evidence="1">Uncharacterized protein</fullName>
    </submittedName>
</protein>